<sequence length="468" mass="51884">MEGQSLGRIPPTPYFNEALFSSGPVVVDLCGRHAIRDQRACGVAADPGPCLGLAISSGPSRTRNYQEVKATWPSSSTQADDEEEDTYKHTPEETHTAMYRLLSGLHAHLTRKEEFNVIILGLDHAGKTTMLEKVKTIFSPSQPGLSPSQITPTIGQNIGRITMSSTYLKFWDLGGSKDIRTIWEKYYEEADAICWVLDSQDRFRNGWKSDSQQGQSQSQSSYPHPTGDVSAGTDSKGKGKAKATTEPPAGSERGEGWAELQKVLQHPSIAHSNIPVLIIANKQDRNPRPPTANNSSAPAYDHPTLENTTSTSDADLEDQHHQHLDPMAVEEVKQMFNRLVMESDRSEKARSLGLSEAHVLGVSALNGHGIREAINWLFLRVATKGQSRKTQHMKTQHAMLKQQQQEQHQQQQQRQHQQRSSHPYLQLPSHDHKPAAASLALSRDPPSLKNNFIKLAELAKLNHAHPST</sequence>
<evidence type="ECO:0000313" key="6">
    <source>
        <dbReference type="EMBL" id="PLW56279.1"/>
    </source>
</evidence>
<dbReference type="InterPro" id="IPR024156">
    <property type="entry name" value="Small_GTPase_ARF"/>
</dbReference>
<dbReference type="SUPFAM" id="SSF52540">
    <property type="entry name" value="P-loop containing nucleoside triphosphate hydrolases"/>
    <property type="match status" value="1"/>
</dbReference>
<dbReference type="PROSITE" id="PS51417">
    <property type="entry name" value="ARF"/>
    <property type="match status" value="1"/>
</dbReference>
<feature type="region of interest" description="Disordered" evidence="5">
    <location>
        <begin position="283"/>
        <end position="312"/>
    </location>
</feature>
<dbReference type="PANTHER" id="PTHR45909:SF1">
    <property type="entry name" value="ADP-RIBOSYLATION FACTOR-RELATED PROTEIN 1"/>
    <property type="match status" value="1"/>
</dbReference>
<reference evidence="6 7" key="1">
    <citation type="submission" date="2017-11" db="EMBL/GenBank/DDBJ databases">
        <title>De novo assembly and phasing of dikaryotic genomes from two isolates of Puccinia coronata f. sp. avenae, the causal agent of oat crown rust.</title>
        <authorList>
            <person name="Miller M.E."/>
            <person name="Zhang Y."/>
            <person name="Omidvar V."/>
            <person name="Sperschneider J."/>
            <person name="Schwessinger B."/>
            <person name="Raley C."/>
            <person name="Palmer J.M."/>
            <person name="Garnica D."/>
            <person name="Upadhyaya N."/>
            <person name="Rathjen J."/>
            <person name="Taylor J.M."/>
            <person name="Park R.F."/>
            <person name="Dodds P.N."/>
            <person name="Hirsch C.D."/>
            <person name="Kianian S.F."/>
            <person name="Figueroa M."/>
        </authorList>
    </citation>
    <scope>NUCLEOTIDE SEQUENCE [LARGE SCALE GENOMIC DNA]</scope>
    <source>
        <strain evidence="6">12NC29</strain>
    </source>
</reference>
<dbReference type="GO" id="GO:0034067">
    <property type="term" value="P:protein localization to Golgi apparatus"/>
    <property type="evidence" value="ECO:0007669"/>
    <property type="project" value="TreeGrafter"/>
</dbReference>
<dbReference type="SMART" id="SM00177">
    <property type="entry name" value="ARF"/>
    <property type="match status" value="1"/>
</dbReference>
<feature type="binding site" evidence="4">
    <location>
        <position position="128"/>
    </location>
    <ligand>
        <name>Mg(2+)</name>
        <dbReference type="ChEBI" id="CHEBI:18420"/>
    </ligand>
</feature>
<keyword evidence="2 3" id="KW-0342">GTP-binding</keyword>
<dbReference type="GO" id="GO:0046872">
    <property type="term" value="F:metal ion binding"/>
    <property type="evidence" value="ECO:0007669"/>
    <property type="project" value="UniProtKB-KW"/>
</dbReference>
<feature type="binding site" evidence="4">
    <location>
        <position position="153"/>
    </location>
    <ligand>
        <name>Mg(2+)</name>
        <dbReference type="ChEBI" id="CHEBI:18420"/>
    </ligand>
</feature>
<dbReference type="GO" id="GO:0043001">
    <property type="term" value="P:Golgi to plasma membrane protein transport"/>
    <property type="evidence" value="ECO:0007669"/>
    <property type="project" value="TreeGrafter"/>
</dbReference>
<feature type="region of interest" description="Disordered" evidence="5">
    <location>
        <begin position="388"/>
        <end position="446"/>
    </location>
</feature>
<name>A0A2N5W1Z8_9BASI</name>
<dbReference type="GO" id="GO:0005525">
    <property type="term" value="F:GTP binding"/>
    <property type="evidence" value="ECO:0007669"/>
    <property type="project" value="UniProtKB-KW"/>
</dbReference>
<dbReference type="EMBL" id="PGCJ01000022">
    <property type="protein sequence ID" value="PLW56279.1"/>
    <property type="molecule type" value="Genomic_DNA"/>
</dbReference>
<feature type="compositionally biased region" description="Low complexity" evidence="5">
    <location>
        <begin position="211"/>
        <end position="221"/>
    </location>
</feature>
<evidence type="ECO:0000256" key="5">
    <source>
        <dbReference type="SAM" id="MobiDB-lite"/>
    </source>
</evidence>
<dbReference type="GO" id="GO:0003924">
    <property type="term" value="F:GTPase activity"/>
    <property type="evidence" value="ECO:0007669"/>
    <property type="project" value="InterPro"/>
</dbReference>
<keyword evidence="7" id="KW-1185">Reference proteome</keyword>
<dbReference type="InterPro" id="IPR006689">
    <property type="entry name" value="Small_GTPase_ARF/SAR"/>
</dbReference>
<dbReference type="InterPro" id="IPR027417">
    <property type="entry name" value="P-loop_NTPase"/>
</dbReference>
<feature type="binding site" evidence="3">
    <location>
        <position position="175"/>
    </location>
    <ligand>
        <name>GTP</name>
        <dbReference type="ChEBI" id="CHEBI:37565"/>
    </ligand>
</feature>
<dbReference type="GO" id="GO:0006886">
    <property type="term" value="P:intracellular protein transport"/>
    <property type="evidence" value="ECO:0007669"/>
    <property type="project" value="TreeGrafter"/>
</dbReference>
<feature type="region of interest" description="Disordered" evidence="5">
    <location>
        <begin position="206"/>
        <end position="255"/>
    </location>
</feature>
<organism evidence="6 7">
    <name type="scientific">Puccinia coronata f. sp. avenae</name>
    <dbReference type="NCBI Taxonomy" id="200324"/>
    <lineage>
        <taxon>Eukaryota</taxon>
        <taxon>Fungi</taxon>
        <taxon>Dikarya</taxon>
        <taxon>Basidiomycota</taxon>
        <taxon>Pucciniomycotina</taxon>
        <taxon>Pucciniomycetes</taxon>
        <taxon>Pucciniales</taxon>
        <taxon>Pucciniaceae</taxon>
        <taxon>Puccinia</taxon>
    </lineage>
</organism>
<evidence type="ECO:0000256" key="2">
    <source>
        <dbReference type="ARBA" id="ARBA00023134"/>
    </source>
</evidence>
<evidence type="ECO:0008006" key="8">
    <source>
        <dbReference type="Google" id="ProtNLM"/>
    </source>
</evidence>
<comment type="caution">
    <text evidence="6">The sequence shown here is derived from an EMBL/GenBank/DDBJ whole genome shotgun (WGS) entry which is preliminary data.</text>
</comment>
<dbReference type="Proteomes" id="UP000235388">
    <property type="component" value="Unassembled WGS sequence"/>
</dbReference>
<dbReference type="GO" id="GO:0005794">
    <property type="term" value="C:Golgi apparatus"/>
    <property type="evidence" value="ECO:0007669"/>
    <property type="project" value="TreeGrafter"/>
</dbReference>
<dbReference type="Pfam" id="PF00025">
    <property type="entry name" value="Arf"/>
    <property type="match status" value="1"/>
</dbReference>
<evidence type="ECO:0000256" key="4">
    <source>
        <dbReference type="PIRSR" id="PIRSR606689-2"/>
    </source>
</evidence>
<feature type="binding site" evidence="3">
    <location>
        <begin position="121"/>
        <end position="128"/>
    </location>
    <ligand>
        <name>GTP</name>
        <dbReference type="ChEBI" id="CHEBI:37565"/>
    </ligand>
</feature>
<keyword evidence="1 3" id="KW-0547">Nucleotide-binding</keyword>
<dbReference type="PANTHER" id="PTHR45909">
    <property type="entry name" value="ADP-RIBOSYLATION FACTOR-RELATED PROTEIN 1"/>
    <property type="match status" value="1"/>
</dbReference>
<dbReference type="OrthoDB" id="414781at2759"/>
<dbReference type="AlphaFoldDB" id="A0A2N5W1Z8"/>
<protein>
    <recommendedName>
        <fullName evidence="8">ADP-ribosylation factor-like protein 3</fullName>
    </recommendedName>
</protein>
<keyword evidence="4" id="KW-0479">Metal-binding</keyword>
<dbReference type="STRING" id="200324.A0A2N5W1Z8"/>
<evidence type="ECO:0000256" key="3">
    <source>
        <dbReference type="PIRSR" id="PIRSR606689-1"/>
    </source>
</evidence>
<accession>A0A2N5W1Z8</accession>
<dbReference type="Gene3D" id="3.40.50.300">
    <property type="entry name" value="P-loop containing nucleotide triphosphate hydrolases"/>
    <property type="match status" value="2"/>
</dbReference>
<evidence type="ECO:0000313" key="7">
    <source>
        <dbReference type="Proteomes" id="UP000235388"/>
    </source>
</evidence>
<feature type="region of interest" description="Disordered" evidence="5">
    <location>
        <begin position="62"/>
        <end position="88"/>
    </location>
</feature>
<dbReference type="FunFam" id="3.40.50.300:FF:003136">
    <property type="entry name" value="Uncharacterized protein"/>
    <property type="match status" value="1"/>
</dbReference>
<keyword evidence="4" id="KW-0460">Magnesium</keyword>
<evidence type="ECO:0000256" key="1">
    <source>
        <dbReference type="ARBA" id="ARBA00022741"/>
    </source>
</evidence>
<gene>
    <name evidence="6" type="ORF">PCANC_04091</name>
</gene>
<proteinExistence type="predicted"/>
<feature type="compositionally biased region" description="Low complexity" evidence="5">
    <location>
        <begin position="402"/>
        <end position="415"/>
    </location>
</feature>